<dbReference type="CDD" id="cd00082">
    <property type="entry name" value="HisKA"/>
    <property type="match status" value="1"/>
</dbReference>
<dbReference type="EC" id="2.7.13.3" evidence="2"/>
<keyword evidence="9" id="KW-1133">Transmembrane helix</keyword>
<sequence>MMNIYAGGAFAVTIFNFTLWFLAFFKRSLSRLAKAFFWWSFFIALWAFGYGMTLGGFLDYEPTLIWNKFCQAMAALIGPFFFRYACTVVERDRENQTYFLIYLITGIVIAFFLFLTDYFVKGLWSFDIYHYQPLGGPLYSVFTVFFFWCTIHGFIVAISQFNQTEGQKRNQLWIFLLATAIPYFGGSTLFLQAYHIPLPSYGVFLILAYVIMTGYGIHKYQFLDLPSLLRTKEVLSLHREKLALIGLMTSAINHEIRNPLFLVQELTQKARDRLTQSHADPYALQALEKASAHIFRMNELVERLRHFGKPAEGQEKQEVDLQEVINNALFFTEQELKYQKVEIEKDFPANLPKVLGNKG</sequence>
<dbReference type="InterPro" id="IPR003661">
    <property type="entry name" value="HisK_dim/P_dom"/>
</dbReference>
<evidence type="ECO:0000313" key="12">
    <source>
        <dbReference type="Proteomes" id="UP000230859"/>
    </source>
</evidence>
<dbReference type="EMBL" id="PCVY01000051">
    <property type="protein sequence ID" value="PIQ86088.1"/>
    <property type="molecule type" value="Genomic_DNA"/>
</dbReference>
<feature type="transmembrane region" description="Helical" evidence="9">
    <location>
        <begin position="37"/>
        <end position="58"/>
    </location>
</feature>
<feature type="transmembrane region" description="Helical" evidence="9">
    <location>
        <begin position="200"/>
        <end position="217"/>
    </location>
</feature>
<keyword evidence="7" id="KW-0067">ATP-binding</keyword>
<dbReference type="GO" id="GO:0000155">
    <property type="term" value="F:phosphorelay sensor kinase activity"/>
    <property type="evidence" value="ECO:0007669"/>
    <property type="project" value="InterPro"/>
</dbReference>
<evidence type="ECO:0000256" key="2">
    <source>
        <dbReference type="ARBA" id="ARBA00012438"/>
    </source>
</evidence>
<keyword evidence="3" id="KW-0597">Phosphoprotein</keyword>
<proteinExistence type="predicted"/>
<feature type="transmembrane region" description="Helical" evidence="9">
    <location>
        <begin position="64"/>
        <end position="86"/>
    </location>
</feature>
<protein>
    <recommendedName>
        <fullName evidence="2">histidine kinase</fullName>
        <ecNumber evidence="2">2.7.13.3</ecNumber>
    </recommendedName>
</protein>
<evidence type="ECO:0000256" key="4">
    <source>
        <dbReference type="ARBA" id="ARBA00022679"/>
    </source>
</evidence>
<feature type="transmembrane region" description="Helical" evidence="9">
    <location>
        <begin position="173"/>
        <end position="194"/>
    </location>
</feature>
<feature type="non-terminal residue" evidence="11">
    <location>
        <position position="359"/>
    </location>
</feature>
<dbReference type="PANTHER" id="PTHR43065">
    <property type="entry name" value="SENSOR HISTIDINE KINASE"/>
    <property type="match status" value="1"/>
</dbReference>
<evidence type="ECO:0000259" key="10">
    <source>
        <dbReference type="SMART" id="SM00388"/>
    </source>
</evidence>
<comment type="catalytic activity">
    <reaction evidence="1">
        <text>ATP + protein L-histidine = ADP + protein N-phospho-L-histidine.</text>
        <dbReference type="EC" id="2.7.13.3"/>
    </reaction>
</comment>
<evidence type="ECO:0000256" key="9">
    <source>
        <dbReference type="SAM" id="Phobius"/>
    </source>
</evidence>
<gene>
    <name evidence="11" type="ORF">COV74_06165</name>
</gene>
<evidence type="ECO:0000256" key="5">
    <source>
        <dbReference type="ARBA" id="ARBA00022741"/>
    </source>
</evidence>
<evidence type="ECO:0000256" key="6">
    <source>
        <dbReference type="ARBA" id="ARBA00022777"/>
    </source>
</evidence>
<accession>A0A2H0LNZ2</accession>
<dbReference type="InterPro" id="IPR036097">
    <property type="entry name" value="HisK_dim/P_sf"/>
</dbReference>
<comment type="caution">
    <text evidence="11">The sequence shown here is derived from an EMBL/GenBank/DDBJ whole genome shotgun (WGS) entry which is preliminary data.</text>
</comment>
<evidence type="ECO:0000256" key="1">
    <source>
        <dbReference type="ARBA" id="ARBA00000085"/>
    </source>
</evidence>
<keyword evidence="5" id="KW-0547">Nucleotide-binding</keyword>
<keyword evidence="9" id="KW-0472">Membrane</keyword>
<feature type="domain" description="Signal transduction histidine kinase dimerisation/phosphoacceptor" evidence="10">
    <location>
        <begin position="244"/>
        <end position="313"/>
    </location>
</feature>
<dbReference type="Pfam" id="PF16927">
    <property type="entry name" value="HisKA_7TM"/>
    <property type="match status" value="1"/>
</dbReference>
<dbReference type="Proteomes" id="UP000230859">
    <property type="component" value="Unassembled WGS sequence"/>
</dbReference>
<dbReference type="InterPro" id="IPR031621">
    <property type="entry name" value="HisKA_7TM"/>
</dbReference>
<dbReference type="PANTHER" id="PTHR43065:SF10">
    <property type="entry name" value="PEROXIDE STRESS-ACTIVATED HISTIDINE KINASE MAK3"/>
    <property type="match status" value="1"/>
</dbReference>
<name>A0A2H0LNZ2_9BACT</name>
<keyword evidence="8" id="KW-0902">Two-component regulatory system</keyword>
<dbReference type="SMART" id="SM00388">
    <property type="entry name" value="HisKA"/>
    <property type="match status" value="1"/>
</dbReference>
<evidence type="ECO:0000256" key="7">
    <source>
        <dbReference type="ARBA" id="ARBA00022840"/>
    </source>
</evidence>
<dbReference type="AlphaFoldDB" id="A0A2H0LNZ2"/>
<reference evidence="11 12" key="1">
    <citation type="submission" date="2017-09" db="EMBL/GenBank/DDBJ databases">
        <title>Depth-based differentiation of microbial function through sediment-hosted aquifers and enrichment of novel symbionts in the deep terrestrial subsurface.</title>
        <authorList>
            <person name="Probst A.J."/>
            <person name="Ladd B."/>
            <person name="Jarett J.K."/>
            <person name="Geller-Mcgrath D.E."/>
            <person name="Sieber C.M."/>
            <person name="Emerson J.B."/>
            <person name="Anantharaman K."/>
            <person name="Thomas B.C."/>
            <person name="Malmstrom R."/>
            <person name="Stieglmeier M."/>
            <person name="Klingl A."/>
            <person name="Woyke T."/>
            <person name="Ryan C.M."/>
            <person name="Banfield J.F."/>
        </authorList>
    </citation>
    <scope>NUCLEOTIDE SEQUENCE [LARGE SCALE GENOMIC DNA]</scope>
    <source>
        <strain evidence="11">CG11_big_fil_rev_8_21_14_0_20_45_26</strain>
    </source>
</reference>
<keyword evidence="4" id="KW-0808">Transferase</keyword>
<feature type="transmembrane region" description="Helical" evidence="9">
    <location>
        <begin position="98"/>
        <end position="119"/>
    </location>
</feature>
<evidence type="ECO:0000256" key="3">
    <source>
        <dbReference type="ARBA" id="ARBA00022553"/>
    </source>
</evidence>
<keyword evidence="9" id="KW-0812">Transmembrane</keyword>
<evidence type="ECO:0000256" key="8">
    <source>
        <dbReference type="ARBA" id="ARBA00023012"/>
    </source>
</evidence>
<dbReference type="SUPFAM" id="SSF47384">
    <property type="entry name" value="Homodimeric domain of signal transducing histidine kinase"/>
    <property type="match status" value="1"/>
</dbReference>
<dbReference type="GO" id="GO:0005524">
    <property type="term" value="F:ATP binding"/>
    <property type="evidence" value="ECO:0007669"/>
    <property type="project" value="UniProtKB-KW"/>
</dbReference>
<organism evidence="11 12">
    <name type="scientific">Candidatus Abzuiibacterium crystallinum</name>
    <dbReference type="NCBI Taxonomy" id="1974748"/>
    <lineage>
        <taxon>Bacteria</taxon>
        <taxon>Pseudomonadati</taxon>
        <taxon>Candidatus Omnitrophota</taxon>
        <taxon>Candidatus Abzuiibacterium</taxon>
    </lineage>
</organism>
<evidence type="ECO:0000313" key="11">
    <source>
        <dbReference type="EMBL" id="PIQ86088.1"/>
    </source>
</evidence>
<feature type="transmembrane region" description="Helical" evidence="9">
    <location>
        <begin position="139"/>
        <end position="161"/>
    </location>
</feature>
<keyword evidence="6" id="KW-0418">Kinase</keyword>
<feature type="transmembrane region" description="Helical" evidence="9">
    <location>
        <begin position="6"/>
        <end position="25"/>
    </location>
</feature>
<dbReference type="Gene3D" id="1.10.287.130">
    <property type="match status" value="1"/>
</dbReference>